<dbReference type="InterPro" id="IPR011990">
    <property type="entry name" value="TPR-like_helical_dom_sf"/>
</dbReference>
<proteinExistence type="predicted"/>
<dbReference type="EMBL" id="DTIN01000040">
    <property type="protein sequence ID" value="HFX14290.1"/>
    <property type="molecule type" value="Genomic_DNA"/>
</dbReference>
<evidence type="ECO:0000313" key="2">
    <source>
        <dbReference type="EMBL" id="HFX14290.1"/>
    </source>
</evidence>
<dbReference type="Gene3D" id="1.25.40.10">
    <property type="entry name" value="Tetratricopeptide repeat domain"/>
    <property type="match status" value="1"/>
</dbReference>
<name>A0A7C3MJ04_DICTH</name>
<keyword evidence="1" id="KW-0802">TPR repeat</keyword>
<dbReference type="InterPro" id="IPR019734">
    <property type="entry name" value="TPR_rpt"/>
</dbReference>
<dbReference type="SMART" id="SM00028">
    <property type="entry name" value="TPR"/>
    <property type="match status" value="3"/>
</dbReference>
<accession>A0A7C3MJ04</accession>
<comment type="caution">
    <text evidence="2">The sequence shown here is derived from an EMBL/GenBank/DDBJ whole genome shotgun (WGS) entry which is preliminary data.</text>
</comment>
<feature type="repeat" description="TPR" evidence="1">
    <location>
        <begin position="91"/>
        <end position="124"/>
    </location>
</feature>
<organism evidence="2">
    <name type="scientific">Dictyoglomus thermophilum</name>
    <dbReference type="NCBI Taxonomy" id="14"/>
    <lineage>
        <taxon>Bacteria</taxon>
        <taxon>Pseudomonadati</taxon>
        <taxon>Dictyoglomota</taxon>
        <taxon>Dictyoglomia</taxon>
        <taxon>Dictyoglomales</taxon>
        <taxon>Dictyoglomaceae</taxon>
        <taxon>Dictyoglomus</taxon>
    </lineage>
</organism>
<protein>
    <submittedName>
        <fullName evidence="2">Tetratricopeptide repeat protein</fullName>
    </submittedName>
</protein>
<dbReference type="AlphaFoldDB" id="A0A7C3MJ04"/>
<dbReference type="SUPFAM" id="SSF48452">
    <property type="entry name" value="TPR-like"/>
    <property type="match status" value="2"/>
</dbReference>
<dbReference type="PROSITE" id="PS50005">
    <property type="entry name" value="TPR"/>
    <property type="match status" value="1"/>
</dbReference>
<evidence type="ECO:0000256" key="1">
    <source>
        <dbReference type="PROSITE-ProRule" id="PRU00339"/>
    </source>
</evidence>
<sequence length="205" mass="24619">MLKNFYLSIIFLIFFIILSLSSDDLKYLKTQFEQQLKKEPQNSKVLFNLMVVYGALGDLENLYNTYNLLIATDPNFLKNLKKDIKEEDSSIFNLYKLAFLYYFLEDYDKSIFYFERLYDLKPNDDWVIAFLAYLYYLKDNLNKTKELIDKGLKLNKDNEVFHALLCALYLRENRYFSALKEYFMTLSIVQRKGYKNIFGILKNLR</sequence>
<gene>
    <name evidence="2" type="ORF">ENW00_09160</name>
</gene>
<dbReference type="Pfam" id="PF13181">
    <property type="entry name" value="TPR_8"/>
    <property type="match status" value="1"/>
</dbReference>
<reference evidence="2" key="1">
    <citation type="journal article" date="2020" name="mSystems">
        <title>Genome- and Community-Level Interaction Insights into Carbon Utilization and Element Cycling Functions of Hydrothermarchaeota in Hydrothermal Sediment.</title>
        <authorList>
            <person name="Zhou Z."/>
            <person name="Liu Y."/>
            <person name="Xu W."/>
            <person name="Pan J."/>
            <person name="Luo Z.H."/>
            <person name="Li M."/>
        </authorList>
    </citation>
    <scope>NUCLEOTIDE SEQUENCE [LARGE SCALE GENOMIC DNA]</scope>
    <source>
        <strain evidence="2">SpSt-81</strain>
    </source>
</reference>